<evidence type="ECO:0000313" key="3">
    <source>
        <dbReference type="EMBL" id="KIG12756.1"/>
    </source>
</evidence>
<dbReference type="AlphaFoldDB" id="A0A0C2CNH4"/>
<feature type="region of interest" description="Disordered" evidence="1">
    <location>
        <begin position="1"/>
        <end position="25"/>
    </location>
</feature>
<evidence type="ECO:0000313" key="4">
    <source>
        <dbReference type="Proteomes" id="UP000031599"/>
    </source>
</evidence>
<name>A0A0C2CNH4_9BACT</name>
<dbReference type="Pfam" id="PF09811">
    <property type="entry name" value="Yae1_N"/>
    <property type="match status" value="1"/>
</dbReference>
<dbReference type="InterPro" id="IPR019191">
    <property type="entry name" value="Essential_protein_Yae1_N"/>
</dbReference>
<evidence type="ECO:0000259" key="2">
    <source>
        <dbReference type="Pfam" id="PF09811"/>
    </source>
</evidence>
<protein>
    <recommendedName>
        <fullName evidence="2">Essential protein Yae1 N-terminal domain-containing protein</fullName>
    </recommendedName>
</protein>
<sequence>MNDGVHGRRRHPQRAGGVGGSDRRLRSKLSDRGLDLFSTDLQHGAARAERVCVAAGTLHQGTLELFRHDPWLAFDLLGVERPVVGTPIDRRAEVERNNPKRAGQVLSNFPDLVLVHEDGTRGVVICVEAQGKLDLKKRWLLPYYQAALAKDHKLPTWIVVVSYCDRVSEQLAAWKVGHPPAVNVLLLDAHTVAPILDVKRGQAWPTAAVLGAALHGCRGNLEAARAGLQSILKLPNERRDSYRATLWAALPKPMQALLKEEMTVEQREEIWDVERRSGAFSYGHEEGLEAGREEGLEAGREEGLEVGLEVGLEEGQRVGRRTTLVELILTVLEVRGVALQTNEVAQIRGCDRLETLERWAKLAREVNAGGQLFEQG</sequence>
<comment type="caution">
    <text evidence="3">The sequence shown here is derived from an EMBL/GenBank/DDBJ whole genome shotgun (WGS) entry which is preliminary data.</text>
</comment>
<dbReference type="EMBL" id="JMCC02000120">
    <property type="protein sequence ID" value="KIG12756.1"/>
    <property type="molecule type" value="Genomic_DNA"/>
</dbReference>
<organism evidence="3 4">
    <name type="scientific">Enhygromyxa salina</name>
    <dbReference type="NCBI Taxonomy" id="215803"/>
    <lineage>
        <taxon>Bacteria</taxon>
        <taxon>Pseudomonadati</taxon>
        <taxon>Myxococcota</taxon>
        <taxon>Polyangia</taxon>
        <taxon>Nannocystales</taxon>
        <taxon>Nannocystaceae</taxon>
        <taxon>Enhygromyxa</taxon>
    </lineage>
</organism>
<feature type="domain" description="Essential protein Yae1 N-terminal" evidence="2">
    <location>
        <begin position="283"/>
        <end position="320"/>
    </location>
</feature>
<gene>
    <name evidence="3" type="ORF">DB30_01114</name>
</gene>
<accession>A0A0C2CNH4</accession>
<reference evidence="3 4" key="1">
    <citation type="submission" date="2014-12" db="EMBL/GenBank/DDBJ databases">
        <title>Genome assembly of Enhygromyxa salina DSM 15201.</title>
        <authorList>
            <person name="Sharma G."/>
            <person name="Subramanian S."/>
        </authorList>
    </citation>
    <scope>NUCLEOTIDE SEQUENCE [LARGE SCALE GENOMIC DNA]</scope>
    <source>
        <strain evidence="3 4">DSM 15201</strain>
    </source>
</reference>
<dbReference type="Proteomes" id="UP000031599">
    <property type="component" value="Unassembled WGS sequence"/>
</dbReference>
<proteinExistence type="predicted"/>
<evidence type="ECO:0000256" key="1">
    <source>
        <dbReference type="SAM" id="MobiDB-lite"/>
    </source>
</evidence>